<dbReference type="PANTHER" id="PTHR11496">
    <property type="entry name" value="ALCOHOL DEHYDROGENASE"/>
    <property type="match status" value="1"/>
</dbReference>
<dbReference type="FunFam" id="3.40.50.1970:FF:000003">
    <property type="entry name" value="Alcohol dehydrogenase, iron-containing"/>
    <property type="match status" value="1"/>
</dbReference>
<accession>A0A969PL58</accession>
<dbReference type="InterPro" id="IPR039697">
    <property type="entry name" value="Alcohol_dehydrogenase_Fe"/>
</dbReference>
<protein>
    <submittedName>
        <fullName evidence="5">Iron-containing alcohol dehydrogenase</fullName>
    </submittedName>
</protein>
<sequence>MYKYMTPEIIFGNGALEKSGESCLRLGAKRVLIVSDPGLQESGWTNKIEQCCEDIDLPYSRFYGAGINPRDVEVEQGVDAYKQAGCDAVLGLGGGSALDVAKGISILATNGGRIADYEGVDLIAKPLPPLVMVTTTAGSGSEVSQFSIIIDSKRRKKMTIVSKSLIPDIAIIDPVLLSTKSSSLTASTGMDVLSHAIESFVSLAATPLTDVQALHAIKLVSYYLRPSVAAKSNVYAKEQMAMASLQAGLAFSNAILGAVHAISHAIGGRLSLAHGDINSILLPHVMNFNRIAAPERFKQIAEQMGITTAHRTADECALLAVELVTKLGADVRAPQRLADIGVEREDFSVIADMAMEDACMVTNPRDITKQDVLDILHEAY</sequence>
<dbReference type="Proteomes" id="UP000752012">
    <property type="component" value="Unassembled WGS sequence"/>
</dbReference>
<name>A0A969PL58_9BACI</name>
<dbReference type="AlphaFoldDB" id="A0A969PL58"/>
<evidence type="ECO:0000259" key="3">
    <source>
        <dbReference type="Pfam" id="PF00465"/>
    </source>
</evidence>
<dbReference type="InterPro" id="IPR056798">
    <property type="entry name" value="ADH_Fe_C"/>
</dbReference>
<organism evidence="5 6">
    <name type="scientific">Alkalicoccus luteus</name>
    <dbReference type="NCBI Taxonomy" id="1237094"/>
    <lineage>
        <taxon>Bacteria</taxon>
        <taxon>Bacillati</taxon>
        <taxon>Bacillota</taxon>
        <taxon>Bacilli</taxon>
        <taxon>Bacillales</taxon>
        <taxon>Bacillaceae</taxon>
        <taxon>Alkalicoccus</taxon>
    </lineage>
</organism>
<keyword evidence="6" id="KW-1185">Reference proteome</keyword>
<dbReference type="Gene3D" id="1.20.1090.10">
    <property type="entry name" value="Dehydroquinate synthase-like - alpha domain"/>
    <property type="match status" value="1"/>
</dbReference>
<dbReference type="EMBL" id="JAATHJ010000001">
    <property type="protein sequence ID" value="NJP36177.1"/>
    <property type="molecule type" value="Genomic_DNA"/>
</dbReference>
<evidence type="ECO:0000256" key="2">
    <source>
        <dbReference type="ARBA" id="ARBA00023002"/>
    </source>
</evidence>
<dbReference type="GO" id="GO:0004022">
    <property type="term" value="F:alcohol dehydrogenase (NAD+) activity"/>
    <property type="evidence" value="ECO:0007669"/>
    <property type="project" value="UniProtKB-ARBA"/>
</dbReference>
<dbReference type="Gene3D" id="3.40.50.1970">
    <property type="match status" value="1"/>
</dbReference>
<dbReference type="SUPFAM" id="SSF56796">
    <property type="entry name" value="Dehydroquinate synthase-like"/>
    <property type="match status" value="1"/>
</dbReference>
<feature type="domain" description="Fe-containing alcohol dehydrogenase-like C-terminal" evidence="4">
    <location>
        <begin position="185"/>
        <end position="380"/>
    </location>
</feature>
<dbReference type="Pfam" id="PF00465">
    <property type="entry name" value="Fe-ADH"/>
    <property type="match status" value="1"/>
</dbReference>
<keyword evidence="2" id="KW-0560">Oxidoreductase</keyword>
<dbReference type="InterPro" id="IPR001670">
    <property type="entry name" value="ADH_Fe/GldA"/>
</dbReference>
<evidence type="ECO:0000256" key="1">
    <source>
        <dbReference type="ARBA" id="ARBA00007358"/>
    </source>
</evidence>
<evidence type="ECO:0000313" key="6">
    <source>
        <dbReference type="Proteomes" id="UP000752012"/>
    </source>
</evidence>
<feature type="domain" description="Alcohol dehydrogenase iron-type/glycerol dehydrogenase GldA" evidence="3">
    <location>
        <begin position="7"/>
        <end position="174"/>
    </location>
</feature>
<reference evidence="5 6" key="1">
    <citation type="submission" date="2020-03" db="EMBL/GenBank/DDBJ databases">
        <title>Assessment of the enzymatic potential of alkaline-tolerant lipase obtained from Bacillus luteus H11 (technogenic soil) for the bioremediation of saline soils contaminated with petroleum substances.</title>
        <authorList>
            <person name="Kalwasinska A."/>
        </authorList>
    </citation>
    <scope>NUCLEOTIDE SEQUENCE [LARGE SCALE GENOMIC DNA]</scope>
    <source>
        <strain evidence="5 6">H11</strain>
    </source>
</reference>
<dbReference type="Pfam" id="PF25137">
    <property type="entry name" value="ADH_Fe_C"/>
    <property type="match status" value="1"/>
</dbReference>
<evidence type="ECO:0000259" key="4">
    <source>
        <dbReference type="Pfam" id="PF25137"/>
    </source>
</evidence>
<dbReference type="PANTHER" id="PTHR11496:SF102">
    <property type="entry name" value="ALCOHOL DEHYDROGENASE 4"/>
    <property type="match status" value="1"/>
</dbReference>
<comment type="similarity">
    <text evidence="1">Belongs to the iron-containing alcohol dehydrogenase family.</text>
</comment>
<evidence type="ECO:0000313" key="5">
    <source>
        <dbReference type="EMBL" id="NJP36177.1"/>
    </source>
</evidence>
<dbReference type="RefSeq" id="WP_168004450.1">
    <property type="nucleotide sequence ID" value="NZ_JAATHJ010000001.1"/>
</dbReference>
<dbReference type="GO" id="GO:0046872">
    <property type="term" value="F:metal ion binding"/>
    <property type="evidence" value="ECO:0007669"/>
    <property type="project" value="InterPro"/>
</dbReference>
<proteinExistence type="inferred from homology"/>
<dbReference type="FunFam" id="1.20.1090.10:FF:000001">
    <property type="entry name" value="Aldehyde-alcohol dehydrogenase"/>
    <property type="match status" value="1"/>
</dbReference>
<comment type="caution">
    <text evidence="5">The sequence shown here is derived from an EMBL/GenBank/DDBJ whole genome shotgun (WGS) entry which is preliminary data.</text>
</comment>
<gene>
    <name evidence="5" type="ORF">HCN83_01100</name>
</gene>